<reference evidence="1" key="1">
    <citation type="submission" date="2018-11" db="EMBL/GenBank/DDBJ databases">
        <authorList>
            <consortium name="Pathogen Informatics"/>
        </authorList>
    </citation>
    <scope>NUCLEOTIDE SEQUENCE</scope>
</reference>
<dbReference type="InterPro" id="IPR013320">
    <property type="entry name" value="ConA-like_dom_sf"/>
</dbReference>
<evidence type="ECO:0000313" key="2">
    <source>
        <dbReference type="Proteomes" id="UP000784294"/>
    </source>
</evidence>
<dbReference type="SUPFAM" id="SSF49899">
    <property type="entry name" value="Concanavalin A-like lectins/glucanases"/>
    <property type="match status" value="1"/>
</dbReference>
<dbReference type="InterPro" id="IPR001791">
    <property type="entry name" value="Laminin_G"/>
</dbReference>
<accession>A0A448X125</accession>
<name>A0A448X125_9PLAT</name>
<dbReference type="Proteomes" id="UP000784294">
    <property type="component" value="Unassembled WGS sequence"/>
</dbReference>
<dbReference type="Gene3D" id="2.10.25.10">
    <property type="entry name" value="Laminin"/>
    <property type="match status" value="1"/>
</dbReference>
<dbReference type="CDD" id="cd00110">
    <property type="entry name" value="LamG"/>
    <property type="match status" value="1"/>
</dbReference>
<sequence length="305" mass="33349">FCESALFQICILPTTFAPILVIHHSLIPHQTCPYGRCTTSLQLDAAGGQFNRVEVHRVSQVSPRFHLQLHCACPLHLTGPHCTTPLDACARAVCPQPRVCLSTHPSPGPDMSEQLVRPPLSPVQSLSVGVTSSRGSGASSAIDFSAYQCICPPPRTGPNCESILPLVGGIEDEVCYTPACFMQREQGSLQFTGGSFVYWRVRTTAHSSESSWFEVSFSLRTRQSVASLVNVQWNALRAFQLRLAADGRLVVSAIGLSDGLPARDWLVSPQPVADGRWHRVRLALAKLDAWIDYKASQGEMLHKHV</sequence>
<evidence type="ECO:0000313" key="1">
    <source>
        <dbReference type="EMBL" id="VEL25401.1"/>
    </source>
</evidence>
<keyword evidence="2" id="KW-1185">Reference proteome</keyword>
<dbReference type="EMBL" id="CAAALY010073697">
    <property type="protein sequence ID" value="VEL25401.1"/>
    <property type="molecule type" value="Genomic_DNA"/>
</dbReference>
<proteinExistence type="predicted"/>
<comment type="caution">
    <text evidence="1">The sequence shown here is derived from an EMBL/GenBank/DDBJ whole genome shotgun (WGS) entry which is preliminary data.</text>
</comment>
<protein>
    <recommendedName>
        <fullName evidence="3">Laminin G domain-containing protein</fullName>
    </recommendedName>
</protein>
<evidence type="ECO:0008006" key="3">
    <source>
        <dbReference type="Google" id="ProtNLM"/>
    </source>
</evidence>
<feature type="non-terminal residue" evidence="1">
    <location>
        <position position="1"/>
    </location>
</feature>
<gene>
    <name evidence="1" type="ORF">PXEA_LOCUS18841</name>
</gene>
<organism evidence="1 2">
    <name type="scientific">Protopolystoma xenopodis</name>
    <dbReference type="NCBI Taxonomy" id="117903"/>
    <lineage>
        <taxon>Eukaryota</taxon>
        <taxon>Metazoa</taxon>
        <taxon>Spiralia</taxon>
        <taxon>Lophotrochozoa</taxon>
        <taxon>Platyhelminthes</taxon>
        <taxon>Monogenea</taxon>
        <taxon>Polyopisthocotylea</taxon>
        <taxon>Polystomatidea</taxon>
        <taxon>Polystomatidae</taxon>
        <taxon>Protopolystoma</taxon>
    </lineage>
</organism>
<dbReference type="AlphaFoldDB" id="A0A448X125"/>
<dbReference type="OrthoDB" id="6252479at2759"/>
<dbReference type="Gene3D" id="2.60.120.200">
    <property type="match status" value="1"/>
</dbReference>